<feature type="domain" description="PTS EIIB type-3" evidence="8">
    <location>
        <begin position="1"/>
        <end position="101"/>
    </location>
</feature>
<dbReference type="InterPro" id="IPR051819">
    <property type="entry name" value="PTS_sugar-specific_EIIB"/>
</dbReference>
<dbReference type="KEGG" id="tep:TepRe1_0051"/>
<reference evidence="10" key="1">
    <citation type="journal article" date="2013" name="Genome Announc.">
        <title>First genome sequence of a syntrophic acetate-oxidizing bacterium, Tepidanaerobacter acetatoxydans strain Re1.</title>
        <authorList>
            <person name="Manzoor S."/>
            <person name="Bongcam-Rudloff E."/>
            <person name="Schnurer A."/>
            <person name="Muller B."/>
        </authorList>
    </citation>
    <scope>NUCLEOTIDE SEQUENCE [LARGE SCALE GENOMIC DNA]</scope>
    <source>
        <strain evidence="10">Re1</strain>
    </source>
</reference>
<dbReference type="eggNOG" id="COG1440">
    <property type="taxonomic scope" value="Bacteria"/>
</dbReference>
<dbReference type="CDD" id="cd05564">
    <property type="entry name" value="PTS_IIB_chitobiose_lichenan"/>
    <property type="match status" value="1"/>
</dbReference>
<name>F4LRK1_TEPAE</name>
<evidence type="ECO:0000256" key="4">
    <source>
        <dbReference type="ARBA" id="ARBA00022679"/>
    </source>
</evidence>
<dbReference type="STRING" id="1209989.TepRe1_0051"/>
<dbReference type="SUPFAM" id="SSF52794">
    <property type="entry name" value="PTS system IIB component-like"/>
    <property type="match status" value="1"/>
</dbReference>
<proteinExistence type="predicted"/>
<dbReference type="AlphaFoldDB" id="F4LRK1"/>
<sequence length="101" mass="11378">MKILIVCNAGMSTGIMQIKLQKCIESDGQKASVEAIPLTEIEQNLEGTDIILLGPQVRFAEDEIKRMTKNSIPVFSIDIQDFGLMRAENVWQQIKKELSKK</sequence>
<evidence type="ECO:0000256" key="5">
    <source>
        <dbReference type="ARBA" id="ARBA00022683"/>
    </source>
</evidence>
<dbReference type="PROSITE" id="PS51100">
    <property type="entry name" value="PTS_EIIB_TYPE_3"/>
    <property type="match status" value="1"/>
</dbReference>
<keyword evidence="3" id="KW-0762">Sugar transport</keyword>
<keyword evidence="10" id="KW-1185">Reference proteome</keyword>
<dbReference type="GO" id="GO:0009401">
    <property type="term" value="P:phosphoenolpyruvate-dependent sugar phosphotransferase system"/>
    <property type="evidence" value="ECO:0007669"/>
    <property type="project" value="UniProtKB-KW"/>
</dbReference>
<dbReference type="Proteomes" id="UP000010802">
    <property type="component" value="Chromosome"/>
</dbReference>
<dbReference type="PANTHER" id="PTHR34581">
    <property type="entry name" value="PTS SYSTEM N,N'-DIACETYLCHITOBIOSE-SPECIFIC EIIB COMPONENT"/>
    <property type="match status" value="1"/>
</dbReference>
<keyword evidence="4 9" id="KW-0808">Transferase</keyword>
<protein>
    <submittedName>
        <fullName evidence="9">Phosphotransferase system lactose/cellobiose-specific IIB subunit</fullName>
    </submittedName>
</protein>
<dbReference type="Pfam" id="PF02302">
    <property type="entry name" value="PTS_IIB"/>
    <property type="match status" value="1"/>
</dbReference>
<evidence type="ECO:0000256" key="7">
    <source>
        <dbReference type="PROSITE-ProRule" id="PRU00423"/>
    </source>
</evidence>
<evidence type="ECO:0000313" key="10">
    <source>
        <dbReference type="Proteomes" id="UP000010802"/>
    </source>
</evidence>
<evidence type="ECO:0000259" key="8">
    <source>
        <dbReference type="PROSITE" id="PS51100"/>
    </source>
</evidence>
<keyword evidence="6" id="KW-0418">Kinase</keyword>
<evidence type="ECO:0000256" key="2">
    <source>
        <dbReference type="ARBA" id="ARBA00022553"/>
    </source>
</evidence>
<organism evidence="9 10">
    <name type="scientific">Tepidanaerobacter acetatoxydans (strain DSM 21804 / JCM 16047 / Re1)</name>
    <dbReference type="NCBI Taxonomy" id="1209989"/>
    <lineage>
        <taxon>Bacteria</taxon>
        <taxon>Bacillati</taxon>
        <taxon>Bacillota</taxon>
        <taxon>Clostridia</taxon>
        <taxon>Thermosediminibacterales</taxon>
        <taxon>Tepidanaerobacteraceae</taxon>
        <taxon>Tepidanaerobacter</taxon>
    </lineage>
</organism>
<dbReference type="InterPro" id="IPR003501">
    <property type="entry name" value="PTS_EIIB_2/3"/>
</dbReference>
<dbReference type="KEGG" id="tae:TepiRe1_0053"/>
<keyword evidence="2" id="KW-0597">Phosphoprotein</keyword>
<dbReference type="PANTHER" id="PTHR34581:SF2">
    <property type="entry name" value="PTS SYSTEM N,N'-DIACETYLCHITOBIOSE-SPECIFIC EIIB COMPONENT"/>
    <property type="match status" value="1"/>
</dbReference>
<dbReference type="GO" id="GO:0016301">
    <property type="term" value="F:kinase activity"/>
    <property type="evidence" value="ECO:0007669"/>
    <property type="project" value="UniProtKB-KW"/>
</dbReference>
<gene>
    <name evidence="9" type="ordered locus">TEPIRE1_0053</name>
</gene>
<evidence type="ECO:0000313" key="9">
    <source>
        <dbReference type="EMBL" id="CDI40267.1"/>
    </source>
</evidence>
<dbReference type="InterPro" id="IPR036095">
    <property type="entry name" value="PTS_EIIB-like_sf"/>
</dbReference>
<dbReference type="Gene3D" id="3.40.50.2300">
    <property type="match status" value="1"/>
</dbReference>
<feature type="modified residue" description="Phosphocysteine; by EIIA" evidence="7">
    <location>
        <position position="7"/>
    </location>
</feature>
<dbReference type="RefSeq" id="WP_013777188.1">
    <property type="nucleotide sequence ID" value="NC_015519.1"/>
</dbReference>
<keyword evidence="5" id="KW-0598">Phosphotransferase system</keyword>
<evidence type="ECO:0000256" key="3">
    <source>
        <dbReference type="ARBA" id="ARBA00022597"/>
    </source>
</evidence>
<keyword evidence="1" id="KW-0813">Transport</keyword>
<dbReference type="HOGENOM" id="CLU_147323_2_1_9"/>
<evidence type="ECO:0000256" key="1">
    <source>
        <dbReference type="ARBA" id="ARBA00022448"/>
    </source>
</evidence>
<dbReference type="InterPro" id="IPR013012">
    <property type="entry name" value="PTS_EIIB_3"/>
</dbReference>
<accession>F4LRK1</accession>
<evidence type="ECO:0000256" key="6">
    <source>
        <dbReference type="ARBA" id="ARBA00022777"/>
    </source>
</evidence>
<dbReference type="EMBL" id="HF563609">
    <property type="protein sequence ID" value="CDI40267.1"/>
    <property type="molecule type" value="Genomic_DNA"/>
</dbReference>
<dbReference type="OrthoDB" id="9808134at2"/>
<dbReference type="GO" id="GO:0008982">
    <property type="term" value="F:protein-N(PI)-phosphohistidine-sugar phosphotransferase activity"/>
    <property type="evidence" value="ECO:0007669"/>
    <property type="project" value="InterPro"/>
</dbReference>